<dbReference type="PANTHER" id="PTHR34220">
    <property type="entry name" value="SENSOR HISTIDINE KINASE YPDA"/>
    <property type="match status" value="1"/>
</dbReference>
<feature type="signal peptide" evidence="2">
    <location>
        <begin position="1"/>
        <end position="19"/>
    </location>
</feature>
<name>A0A1T3IN56_ELIME</name>
<protein>
    <submittedName>
        <fullName evidence="4">Regulator of cell autolysis</fullName>
    </submittedName>
</protein>
<evidence type="ECO:0000256" key="2">
    <source>
        <dbReference type="SAM" id="SignalP"/>
    </source>
</evidence>
<gene>
    <name evidence="4" type="ORF">BMF97_03475</name>
</gene>
<dbReference type="RefSeq" id="WP_070904395.1">
    <property type="nucleotide sequence ID" value="NZ_CP016378.1"/>
</dbReference>
<keyword evidence="1" id="KW-1133">Transmembrane helix</keyword>
<dbReference type="InterPro" id="IPR010559">
    <property type="entry name" value="Sig_transdc_His_kin_internal"/>
</dbReference>
<dbReference type="PANTHER" id="PTHR34220:SF7">
    <property type="entry name" value="SENSOR HISTIDINE KINASE YPDA"/>
    <property type="match status" value="1"/>
</dbReference>
<evidence type="ECO:0000313" key="5">
    <source>
        <dbReference type="Proteomes" id="UP000188947"/>
    </source>
</evidence>
<dbReference type="STRING" id="238.BBD35_10825"/>
<dbReference type="eggNOG" id="COG2972">
    <property type="taxonomic scope" value="Bacteria"/>
</dbReference>
<keyword evidence="5" id="KW-1185">Reference proteome</keyword>
<dbReference type="OrthoDB" id="6190788at2"/>
<feature type="transmembrane region" description="Helical" evidence="1">
    <location>
        <begin position="407"/>
        <end position="430"/>
    </location>
</feature>
<keyword evidence="1" id="KW-0812">Transmembrane</keyword>
<feature type="domain" description="Signal transduction histidine kinase internal region" evidence="3">
    <location>
        <begin position="445"/>
        <end position="523"/>
    </location>
</feature>
<evidence type="ECO:0000259" key="3">
    <source>
        <dbReference type="Pfam" id="PF06580"/>
    </source>
</evidence>
<dbReference type="InterPro" id="IPR019734">
    <property type="entry name" value="TPR_rpt"/>
</dbReference>
<dbReference type="AlphaFoldDB" id="A0A1T3IN56"/>
<dbReference type="Pfam" id="PF06580">
    <property type="entry name" value="His_kinase"/>
    <property type="match status" value="1"/>
</dbReference>
<dbReference type="Gene3D" id="1.25.40.10">
    <property type="entry name" value="Tetratricopeptide repeat domain"/>
    <property type="match status" value="2"/>
</dbReference>
<proteinExistence type="predicted"/>
<accession>A0A1T3IN56</accession>
<evidence type="ECO:0000313" key="4">
    <source>
        <dbReference type="EMBL" id="OOH97389.1"/>
    </source>
</evidence>
<sequence>MKRVIHFFLFGLLASTALSCQKKQGLSMRNNTIAGEVDKLEKVKVSPANSDSLVRQWRKLNRNPLTPKDTVLSATIKYNLARLYGMRGQDSARYFVEQALDVIEPTTGNLKQKALIYNGIGNIRSMEAKLREAGYYYNKAAAIVLSNPDAGLIPEARSVMLLSAAQSNQNSFQYKLAEKMNHAALKLSDSLPNGHINRQRVLVQIIQTLNFLKKPADSILPYLHKLEQLHAQNPEAYNISFLYESKIKYFESGKQNDSLLHYQLLKTKADERQYNDKSPSVFINNLLVDYANVAAIYCALKQPVPAEKFIDKAAQLREKHSKIIFAEDEIAYQNSLALLYQLQGKKEQAIEVLNHTATLQKNIYQTENAQAIAEMNALYQLQAKDQSIRTLNENIKINQLQLQKNRLWLVISVLGIILLGITLLFLYYSFRQRRARQEKEKVLLQQQLLRTQMEPHFIFNTLSAVQSFVRLDKKEDAIKYLNRFSRLLRSSLELSRESLVPLNEEIETLDNYLCLQQMRFEEAFTYHITQPEGQDLSAVMLPPMLIQPYVENAILHGIDLHTGNGNIDILFHLEEDILRVSISDTGKSQYQMANTTHRSLSGTISRERMYLLGKKASVHSTEKPDGGTVVTLQIPIVPA</sequence>
<organism evidence="4 5">
    <name type="scientific">Elizabethkingia meningoseptica</name>
    <name type="common">Chryseobacterium meningosepticum</name>
    <dbReference type="NCBI Taxonomy" id="238"/>
    <lineage>
        <taxon>Bacteria</taxon>
        <taxon>Pseudomonadati</taxon>
        <taxon>Bacteroidota</taxon>
        <taxon>Flavobacteriia</taxon>
        <taxon>Flavobacteriales</taxon>
        <taxon>Weeksellaceae</taxon>
        <taxon>Elizabethkingia</taxon>
    </lineage>
</organism>
<keyword evidence="1" id="KW-0472">Membrane</keyword>
<keyword evidence="2" id="KW-0732">Signal</keyword>
<dbReference type="InterPro" id="IPR011990">
    <property type="entry name" value="TPR-like_helical_dom_sf"/>
</dbReference>
<reference evidence="4 5" key="1">
    <citation type="submission" date="2016-11" db="EMBL/GenBank/DDBJ databases">
        <title>Genome sequence and comparative genomic analysis of clinical strain Elizabethkingia meningoseptica 61421 PRCM.</title>
        <authorList>
            <person name="Wang M."/>
            <person name="Hu S."/>
            <person name="Cao L."/>
            <person name="Jiang T."/>
            <person name="Zhou Y."/>
            <person name="Ming D."/>
        </authorList>
    </citation>
    <scope>NUCLEOTIDE SEQUENCE [LARGE SCALE GENOMIC DNA]</scope>
    <source>
        <strain evidence="4 5">61421 PRCM</strain>
    </source>
</reference>
<feature type="chain" id="PRO_5011740248" evidence="2">
    <location>
        <begin position="20"/>
        <end position="639"/>
    </location>
</feature>
<dbReference type="InterPro" id="IPR036890">
    <property type="entry name" value="HATPase_C_sf"/>
</dbReference>
<dbReference type="EMBL" id="MPOG01000004">
    <property type="protein sequence ID" value="OOH97389.1"/>
    <property type="molecule type" value="Genomic_DNA"/>
</dbReference>
<dbReference type="SMART" id="SM00028">
    <property type="entry name" value="TPR"/>
    <property type="match status" value="3"/>
</dbReference>
<dbReference type="SUPFAM" id="SSF48452">
    <property type="entry name" value="TPR-like"/>
    <property type="match status" value="2"/>
</dbReference>
<dbReference type="InterPro" id="IPR050640">
    <property type="entry name" value="Bact_2-comp_sensor_kinase"/>
</dbReference>
<comment type="caution">
    <text evidence="4">The sequence shown here is derived from an EMBL/GenBank/DDBJ whole genome shotgun (WGS) entry which is preliminary data.</text>
</comment>
<dbReference type="Proteomes" id="UP000188947">
    <property type="component" value="Unassembled WGS sequence"/>
</dbReference>
<dbReference type="SUPFAM" id="SSF55874">
    <property type="entry name" value="ATPase domain of HSP90 chaperone/DNA topoisomerase II/histidine kinase"/>
    <property type="match status" value="1"/>
</dbReference>
<dbReference type="Gene3D" id="3.30.565.10">
    <property type="entry name" value="Histidine kinase-like ATPase, C-terminal domain"/>
    <property type="match status" value="1"/>
</dbReference>
<dbReference type="eggNOG" id="COG0457">
    <property type="taxonomic scope" value="Bacteria"/>
</dbReference>
<dbReference type="GO" id="GO:0016020">
    <property type="term" value="C:membrane"/>
    <property type="evidence" value="ECO:0007669"/>
    <property type="project" value="InterPro"/>
</dbReference>
<dbReference type="GO" id="GO:0000155">
    <property type="term" value="F:phosphorelay sensor kinase activity"/>
    <property type="evidence" value="ECO:0007669"/>
    <property type="project" value="InterPro"/>
</dbReference>
<evidence type="ECO:0000256" key="1">
    <source>
        <dbReference type="SAM" id="Phobius"/>
    </source>
</evidence>
<dbReference type="PROSITE" id="PS51257">
    <property type="entry name" value="PROKAR_LIPOPROTEIN"/>
    <property type="match status" value="1"/>
</dbReference>